<evidence type="ECO:0000313" key="1">
    <source>
        <dbReference type="Ensembl" id="ENSOABP00000033093.1"/>
    </source>
</evidence>
<keyword evidence="2" id="KW-1185">Reference proteome</keyword>
<dbReference type="OMA" id="SIVPCRI"/>
<dbReference type="Ensembl" id="ENSOABT00000034008.2">
    <property type="protein sequence ID" value="ENSOABP00000033093.1"/>
    <property type="gene ID" value="ENSOABG00000015236.2"/>
</dbReference>
<dbReference type="AlphaFoldDB" id="A0A668U2Q4"/>
<name>A0A668U2Q4_OREAU</name>
<organism evidence="1 2">
    <name type="scientific">Oreochromis aureus</name>
    <name type="common">Israeli tilapia</name>
    <name type="synonym">Chromis aureus</name>
    <dbReference type="NCBI Taxonomy" id="47969"/>
    <lineage>
        <taxon>Eukaryota</taxon>
        <taxon>Metazoa</taxon>
        <taxon>Chordata</taxon>
        <taxon>Craniata</taxon>
        <taxon>Vertebrata</taxon>
        <taxon>Euteleostomi</taxon>
        <taxon>Actinopterygii</taxon>
        <taxon>Neopterygii</taxon>
        <taxon>Teleostei</taxon>
        <taxon>Neoteleostei</taxon>
        <taxon>Acanthomorphata</taxon>
        <taxon>Ovalentaria</taxon>
        <taxon>Cichlomorphae</taxon>
        <taxon>Cichliformes</taxon>
        <taxon>Cichlidae</taxon>
        <taxon>African cichlids</taxon>
        <taxon>Pseudocrenilabrinae</taxon>
        <taxon>Oreochromini</taxon>
        <taxon>Oreochromis</taxon>
    </lineage>
</organism>
<reference evidence="1" key="1">
    <citation type="submission" date="2025-08" db="UniProtKB">
        <authorList>
            <consortium name="Ensembl"/>
        </authorList>
    </citation>
    <scope>IDENTIFICATION</scope>
</reference>
<reference evidence="1" key="2">
    <citation type="submission" date="2025-09" db="UniProtKB">
        <authorList>
            <consortium name="Ensembl"/>
        </authorList>
    </citation>
    <scope>IDENTIFICATION</scope>
</reference>
<dbReference type="Proteomes" id="UP000472276">
    <property type="component" value="Unassembled WGS sequence"/>
</dbReference>
<accession>A0A668U2Q4</accession>
<evidence type="ECO:0000313" key="2">
    <source>
        <dbReference type="Proteomes" id="UP000472276"/>
    </source>
</evidence>
<protein>
    <recommendedName>
        <fullName evidence="3">TERF1-interacting nuclear factor 2 N-terminal domain-containing protein</fullName>
    </recommendedName>
</protein>
<proteinExistence type="predicted"/>
<sequence length="72" mass="8480">YTTRLVLGILIKNSWRLRVVSAQVYSIVKSRDLEHFERVMGFLETMYRLLPRLVPAIKHMKIMFGIKTMVGK</sequence>
<evidence type="ECO:0008006" key="3">
    <source>
        <dbReference type="Google" id="ProtNLM"/>
    </source>
</evidence>